<dbReference type="GO" id="GO:0004829">
    <property type="term" value="F:threonine-tRNA ligase activity"/>
    <property type="evidence" value="ECO:0007669"/>
    <property type="project" value="UniProtKB-EC"/>
</dbReference>
<evidence type="ECO:0000256" key="10">
    <source>
        <dbReference type="ARBA" id="ARBA00023146"/>
    </source>
</evidence>
<dbReference type="EC" id="6.1.1.3" evidence="2 12"/>
<dbReference type="InterPro" id="IPR004154">
    <property type="entry name" value="Anticodon-bd"/>
</dbReference>
<dbReference type="InterPro" id="IPR002314">
    <property type="entry name" value="aa-tRNA-synt_IIb"/>
</dbReference>
<keyword evidence="3" id="KW-0963">Cytoplasm</keyword>
<feature type="compositionally biased region" description="Basic and acidic residues" evidence="13">
    <location>
        <begin position="25"/>
        <end position="44"/>
    </location>
</feature>
<dbReference type="InterPro" id="IPR045864">
    <property type="entry name" value="aa-tRNA-synth_II/BPL/LPL"/>
</dbReference>
<dbReference type="CDD" id="cd00771">
    <property type="entry name" value="ThrRS_core"/>
    <property type="match status" value="1"/>
</dbReference>
<dbReference type="Gene3D" id="3.30.930.10">
    <property type="entry name" value="Bira Bifunctional Protein, Domain 2"/>
    <property type="match status" value="1"/>
</dbReference>
<feature type="domain" description="Aminoacyl-transfer RNA synthetases class-II family profile" evidence="14">
    <location>
        <begin position="67"/>
        <end position="336"/>
    </location>
</feature>
<evidence type="ECO:0000256" key="1">
    <source>
        <dbReference type="ARBA" id="ARBA00008226"/>
    </source>
</evidence>
<evidence type="ECO:0000256" key="13">
    <source>
        <dbReference type="SAM" id="MobiDB-lite"/>
    </source>
</evidence>
<dbReference type="Gene3D" id="3.40.50.800">
    <property type="entry name" value="Anticodon-binding domain"/>
    <property type="match status" value="1"/>
</dbReference>
<name>A0ABV3LS90_9ACTN</name>
<reference evidence="15 16" key="1">
    <citation type="submission" date="2024-06" db="EMBL/GenBank/DDBJ databases">
        <title>The Natural Products Discovery Center: Release of the First 8490 Sequenced Strains for Exploring Actinobacteria Biosynthetic Diversity.</title>
        <authorList>
            <person name="Kalkreuter E."/>
            <person name="Kautsar S.A."/>
            <person name="Yang D."/>
            <person name="Bader C.D."/>
            <person name="Teijaro C.N."/>
            <person name="Fluegel L."/>
            <person name="Davis C.M."/>
            <person name="Simpson J.R."/>
            <person name="Lauterbach L."/>
            <person name="Steele A.D."/>
            <person name="Gui C."/>
            <person name="Meng S."/>
            <person name="Li G."/>
            <person name="Viehrig K."/>
            <person name="Ye F."/>
            <person name="Su P."/>
            <person name="Kiefer A.F."/>
            <person name="Nichols A."/>
            <person name="Cepeda A.J."/>
            <person name="Yan W."/>
            <person name="Fan B."/>
            <person name="Jiang Y."/>
            <person name="Adhikari A."/>
            <person name="Zheng C.-J."/>
            <person name="Schuster L."/>
            <person name="Cowan T.M."/>
            <person name="Smanski M.J."/>
            <person name="Chevrette M.G."/>
            <person name="De Carvalho L.P.S."/>
            <person name="Shen B."/>
        </authorList>
    </citation>
    <scope>NUCLEOTIDE SEQUENCE [LARGE SCALE GENOMIC DNA]</scope>
    <source>
        <strain evidence="15 16">NPDC047833</strain>
    </source>
</reference>
<protein>
    <recommendedName>
        <fullName evidence="2 12">Threonine--tRNA ligase</fullName>
        <ecNumber evidence="2 12">6.1.1.3</ecNumber>
    </recommendedName>
</protein>
<evidence type="ECO:0000259" key="14">
    <source>
        <dbReference type="PROSITE" id="PS50862"/>
    </source>
</evidence>
<dbReference type="PRINTS" id="PR01047">
    <property type="entry name" value="TRNASYNTHTHR"/>
</dbReference>
<dbReference type="Pfam" id="PF00587">
    <property type="entry name" value="tRNA-synt_2b"/>
    <property type="match status" value="1"/>
</dbReference>
<keyword evidence="6" id="KW-0547">Nucleotide-binding</keyword>
<keyword evidence="4 15" id="KW-0436">Ligase</keyword>
<accession>A0ABV3LS90</accession>
<dbReference type="SUPFAM" id="SSF55681">
    <property type="entry name" value="Class II aaRS and biotin synthetases"/>
    <property type="match status" value="1"/>
</dbReference>
<dbReference type="EMBL" id="JBEYRS010000003">
    <property type="protein sequence ID" value="MEW2362310.1"/>
    <property type="molecule type" value="Genomic_DNA"/>
</dbReference>
<dbReference type="InterPro" id="IPR002320">
    <property type="entry name" value="Thr-tRNA-ligase_IIa"/>
</dbReference>
<keyword evidence="8" id="KW-0067">ATP-binding</keyword>
<evidence type="ECO:0000256" key="9">
    <source>
        <dbReference type="ARBA" id="ARBA00022917"/>
    </source>
</evidence>
<dbReference type="InterPro" id="IPR036621">
    <property type="entry name" value="Anticodon-bd_dom_sf"/>
</dbReference>
<evidence type="ECO:0000256" key="11">
    <source>
        <dbReference type="ARBA" id="ARBA00049515"/>
    </source>
</evidence>
<proteinExistence type="inferred from homology"/>
<evidence type="ECO:0000256" key="7">
    <source>
        <dbReference type="ARBA" id="ARBA00022833"/>
    </source>
</evidence>
<dbReference type="PROSITE" id="PS50862">
    <property type="entry name" value="AA_TRNA_LIGASE_II"/>
    <property type="match status" value="1"/>
</dbReference>
<organism evidence="15 16">
    <name type="scientific">Streptomyces huasconensis</name>
    <dbReference type="NCBI Taxonomy" id="1854574"/>
    <lineage>
        <taxon>Bacteria</taxon>
        <taxon>Bacillati</taxon>
        <taxon>Actinomycetota</taxon>
        <taxon>Actinomycetes</taxon>
        <taxon>Kitasatosporales</taxon>
        <taxon>Streptomycetaceae</taxon>
        <taxon>Streptomyces</taxon>
    </lineage>
</organism>
<sequence>MSESKPRGEYPGASACGSSADETDPPGRHSPADREETPMNDHRSLGRQLGLFGTDPLIGAGLPYWLPDGAAVRHALEEYIRDAERRAGYRHVYSPVLGKRELYEISGHWSHYSDDMFPPMDVGGEQVVLRPSLCPHHALIYRSRARSHRELPLRMAELGGMYRAELSGVLGGLNRVRSIHLNDAHIFCTLDQVADEARAALDMIRRAYEALGIRPARLRLSLPGPGGKYVADPGKWRRSTAVLREVLDGSGMAYEAVEGEAAFYGPKIDVQVVDGAGRESTLSTVQVDFHQPERFDLRYVGADGARHRPVMVHRSIIGSVERAVAHLIEVHGGAFPAWLSPTQVAVLPVAEAQLPHADAFLRRCAERGLRAEQDGPDRGSLGARVRAARLVPYQVIIGAAEAAEGRVSLRLRDGRRVDALPVDEALARVEALVAARRVVLWDAEAAAPS</sequence>
<keyword evidence="9" id="KW-0648">Protein biosynthesis</keyword>
<keyword evidence="5" id="KW-0479">Metal-binding</keyword>
<keyword evidence="7" id="KW-0862">Zinc</keyword>
<evidence type="ECO:0000313" key="15">
    <source>
        <dbReference type="EMBL" id="MEW2362310.1"/>
    </source>
</evidence>
<dbReference type="Pfam" id="PF03129">
    <property type="entry name" value="HGTP_anticodon"/>
    <property type="match status" value="1"/>
</dbReference>
<evidence type="ECO:0000256" key="3">
    <source>
        <dbReference type="ARBA" id="ARBA00022490"/>
    </source>
</evidence>
<feature type="region of interest" description="Disordered" evidence="13">
    <location>
        <begin position="1"/>
        <end position="46"/>
    </location>
</feature>
<dbReference type="InterPro" id="IPR033728">
    <property type="entry name" value="ThrRS_core"/>
</dbReference>
<evidence type="ECO:0000256" key="12">
    <source>
        <dbReference type="NCBIfam" id="TIGR00418"/>
    </source>
</evidence>
<comment type="caution">
    <text evidence="15">The sequence shown here is derived from an EMBL/GenBank/DDBJ whole genome shotgun (WGS) entry which is preliminary data.</text>
</comment>
<evidence type="ECO:0000256" key="2">
    <source>
        <dbReference type="ARBA" id="ARBA00013163"/>
    </source>
</evidence>
<dbReference type="RefSeq" id="WP_359770941.1">
    <property type="nucleotide sequence ID" value="NZ_JBEYRR010000001.1"/>
</dbReference>
<keyword evidence="16" id="KW-1185">Reference proteome</keyword>
<comment type="catalytic activity">
    <reaction evidence="11">
        <text>tRNA(Thr) + L-threonine + ATP = L-threonyl-tRNA(Thr) + AMP + diphosphate + H(+)</text>
        <dbReference type="Rhea" id="RHEA:24624"/>
        <dbReference type="Rhea" id="RHEA-COMP:9670"/>
        <dbReference type="Rhea" id="RHEA-COMP:9704"/>
        <dbReference type="ChEBI" id="CHEBI:15378"/>
        <dbReference type="ChEBI" id="CHEBI:30616"/>
        <dbReference type="ChEBI" id="CHEBI:33019"/>
        <dbReference type="ChEBI" id="CHEBI:57926"/>
        <dbReference type="ChEBI" id="CHEBI:78442"/>
        <dbReference type="ChEBI" id="CHEBI:78534"/>
        <dbReference type="ChEBI" id="CHEBI:456215"/>
        <dbReference type="EC" id="6.1.1.3"/>
    </reaction>
</comment>
<keyword evidence="10" id="KW-0030">Aminoacyl-tRNA synthetase</keyword>
<dbReference type="PANTHER" id="PTHR11451">
    <property type="entry name" value="THREONINE-TRNA LIGASE"/>
    <property type="match status" value="1"/>
</dbReference>
<evidence type="ECO:0000256" key="4">
    <source>
        <dbReference type="ARBA" id="ARBA00022598"/>
    </source>
</evidence>
<gene>
    <name evidence="15" type="primary">thrS</name>
    <name evidence="15" type="ORF">AB0887_10160</name>
</gene>
<dbReference type="Proteomes" id="UP001553843">
    <property type="component" value="Unassembled WGS sequence"/>
</dbReference>
<dbReference type="PANTHER" id="PTHR11451:SF56">
    <property type="entry name" value="THREONINE--TRNA LIGASE 1"/>
    <property type="match status" value="1"/>
</dbReference>
<dbReference type="NCBIfam" id="TIGR00418">
    <property type="entry name" value="thrS"/>
    <property type="match status" value="1"/>
</dbReference>
<evidence type="ECO:0000256" key="6">
    <source>
        <dbReference type="ARBA" id="ARBA00022741"/>
    </source>
</evidence>
<dbReference type="InterPro" id="IPR006195">
    <property type="entry name" value="aa-tRNA-synth_II"/>
</dbReference>
<dbReference type="SUPFAM" id="SSF52954">
    <property type="entry name" value="Class II aaRS ABD-related"/>
    <property type="match status" value="1"/>
</dbReference>
<evidence type="ECO:0000313" key="16">
    <source>
        <dbReference type="Proteomes" id="UP001553843"/>
    </source>
</evidence>
<comment type="similarity">
    <text evidence="1">Belongs to the class-II aminoacyl-tRNA synthetase family.</text>
</comment>
<evidence type="ECO:0000256" key="5">
    <source>
        <dbReference type="ARBA" id="ARBA00022723"/>
    </source>
</evidence>
<evidence type="ECO:0000256" key="8">
    <source>
        <dbReference type="ARBA" id="ARBA00022840"/>
    </source>
</evidence>